<accession>A0AA85ASZ3</accession>
<organism evidence="2 3">
    <name type="scientific">Schistosoma mattheei</name>
    <dbReference type="NCBI Taxonomy" id="31246"/>
    <lineage>
        <taxon>Eukaryota</taxon>
        <taxon>Metazoa</taxon>
        <taxon>Spiralia</taxon>
        <taxon>Lophotrochozoa</taxon>
        <taxon>Platyhelminthes</taxon>
        <taxon>Trematoda</taxon>
        <taxon>Digenea</taxon>
        <taxon>Strigeidida</taxon>
        <taxon>Schistosomatoidea</taxon>
        <taxon>Schistosomatidae</taxon>
        <taxon>Schistosoma</taxon>
    </lineage>
</organism>
<evidence type="ECO:0000313" key="3">
    <source>
        <dbReference type="WBParaSite" id="SMTH1_106600.1"/>
    </source>
</evidence>
<keyword evidence="1" id="KW-1133">Transmembrane helix</keyword>
<feature type="transmembrane region" description="Helical" evidence="1">
    <location>
        <begin position="273"/>
        <end position="293"/>
    </location>
</feature>
<sequence>MMHRSRSNSLHSILEMILSLLLLMIYGIIIIYSKPLDIESDTPLTISFNPSSNQVQLNQPLIIRCEVHSFNNKQLEVNNNNNNNILNGYSMFFQCPIAPWGKFCFHNCQSACVGEIPNQCPYDNELSLIKCRTAMTEQGYLFYEYTIPNLTETWLGLNHNNNDNNTSMDKDNHRNKIGFSCKTTGLETPRIPLTIVKPNDIQLNTMDLSKTKTSSSSSNSHSMISHLNKTISNEYNTQKDESNPLNNGMNQSIKRINSELKAALTREVINIDAIIIVFISVILNVFCYIRCALFRQYSNLKLYCIHDVYSQSTSSIIMQQVSECITSGGQTSSSV</sequence>
<name>A0AA85ASZ3_9TREM</name>
<evidence type="ECO:0000256" key="1">
    <source>
        <dbReference type="SAM" id="Phobius"/>
    </source>
</evidence>
<dbReference type="AlphaFoldDB" id="A0AA85ASZ3"/>
<protein>
    <submittedName>
        <fullName evidence="3">Uncharacterized protein</fullName>
    </submittedName>
</protein>
<keyword evidence="1" id="KW-0472">Membrane</keyword>
<reference evidence="3" key="1">
    <citation type="submission" date="2023-11" db="UniProtKB">
        <authorList>
            <consortium name="WormBaseParasite"/>
        </authorList>
    </citation>
    <scope>IDENTIFICATION</scope>
</reference>
<dbReference type="Proteomes" id="UP000050791">
    <property type="component" value="Unassembled WGS sequence"/>
</dbReference>
<dbReference type="WBParaSite" id="SMTH1_106600.1">
    <property type="protein sequence ID" value="SMTH1_106600.1"/>
    <property type="gene ID" value="SMTH1_106600"/>
</dbReference>
<proteinExistence type="predicted"/>
<keyword evidence="1" id="KW-0812">Transmembrane</keyword>
<evidence type="ECO:0000313" key="2">
    <source>
        <dbReference type="Proteomes" id="UP000050791"/>
    </source>
</evidence>
<feature type="transmembrane region" description="Helical" evidence="1">
    <location>
        <begin position="12"/>
        <end position="32"/>
    </location>
</feature>